<reference evidence="2" key="1">
    <citation type="submission" date="2022-11" db="EMBL/GenBank/DDBJ databases">
        <title>Centuries of genome instability and evolution in soft-shell clam transmissible cancer (bioRxiv).</title>
        <authorList>
            <person name="Hart S.F.M."/>
            <person name="Yonemitsu M.A."/>
            <person name="Giersch R.M."/>
            <person name="Beal B.F."/>
            <person name="Arriagada G."/>
            <person name="Davis B.W."/>
            <person name="Ostrander E.A."/>
            <person name="Goff S.P."/>
            <person name="Metzger M.J."/>
        </authorList>
    </citation>
    <scope>NUCLEOTIDE SEQUENCE</scope>
    <source>
        <strain evidence="2">MELC-2E11</strain>
        <tissue evidence="2">Siphon/mantle</tissue>
    </source>
</reference>
<accession>A0ABY7ECB5</accession>
<keyword evidence="1" id="KW-0472">Membrane</keyword>
<keyword evidence="1" id="KW-1133">Transmembrane helix</keyword>
<keyword evidence="3" id="KW-1185">Reference proteome</keyword>
<sequence length="241" mass="26462">SVATNYRTQDLCQGNHARYIRKQETLNHAALIKMLTFSLFVIWMCFLYSVYGAVTISPKTEFPMNGESFTFTCENHISGNNINWAAGTGGSSSSLTSCDASTDNTCFPTAPGFTFSSDVSIHEFYMHIDSISLSNCKTYAYVNIDVPSLTVSEPAEKTDGQVSIETDCLTPVSAEGVEYETCESETQTSSPTGCTDTCNGETWAKVTVQYQYTQATHNPVEGNLRVRIKHTGDSNNPREIV</sequence>
<feature type="transmembrane region" description="Helical" evidence="1">
    <location>
        <begin position="30"/>
        <end position="51"/>
    </location>
</feature>
<feature type="non-terminal residue" evidence="2">
    <location>
        <position position="241"/>
    </location>
</feature>
<gene>
    <name evidence="2" type="ORF">MAR_021722</name>
</gene>
<evidence type="ECO:0000313" key="2">
    <source>
        <dbReference type="EMBL" id="WAR06353.1"/>
    </source>
</evidence>
<organism evidence="2 3">
    <name type="scientific">Mya arenaria</name>
    <name type="common">Soft-shell clam</name>
    <dbReference type="NCBI Taxonomy" id="6604"/>
    <lineage>
        <taxon>Eukaryota</taxon>
        <taxon>Metazoa</taxon>
        <taxon>Spiralia</taxon>
        <taxon>Lophotrochozoa</taxon>
        <taxon>Mollusca</taxon>
        <taxon>Bivalvia</taxon>
        <taxon>Autobranchia</taxon>
        <taxon>Heteroconchia</taxon>
        <taxon>Euheterodonta</taxon>
        <taxon>Imparidentia</taxon>
        <taxon>Neoheterodontei</taxon>
        <taxon>Myida</taxon>
        <taxon>Myoidea</taxon>
        <taxon>Myidae</taxon>
        <taxon>Mya</taxon>
    </lineage>
</organism>
<dbReference type="InterPro" id="IPR036179">
    <property type="entry name" value="Ig-like_dom_sf"/>
</dbReference>
<protein>
    <submittedName>
        <fullName evidence="2">Uncharacterized protein</fullName>
    </submittedName>
</protein>
<evidence type="ECO:0000256" key="1">
    <source>
        <dbReference type="SAM" id="Phobius"/>
    </source>
</evidence>
<dbReference type="SUPFAM" id="SSF48726">
    <property type="entry name" value="Immunoglobulin"/>
    <property type="match status" value="1"/>
</dbReference>
<proteinExistence type="predicted"/>
<evidence type="ECO:0000313" key="3">
    <source>
        <dbReference type="Proteomes" id="UP001164746"/>
    </source>
</evidence>
<dbReference type="Proteomes" id="UP001164746">
    <property type="component" value="Chromosome 5"/>
</dbReference>
<dbReference type="EMBL" id="CP111016">
    <property type="protein sequence ID" value="WAR06353.1"/>
    <property type="molecule type" value="Genomic_DNA"/>
</dbReference>
<feature type="non-terminal residue" evidence="2">
    <location>
        <position position="1"/>
    </location>
</feature>
<name>A0ABY7ECB5_MYAAR</name>
<keyword evidence="1" id="KW-0812">Transmembrane</keyword>